<reference evidence="4" key="1">
    <citation type="journal article" date="2022" name="Int. J. Mol. Sci.">
        <title>Draft Genome of Tanacetum Coccineum: Genomic Comparison of Closely Related Tanacetum-Family Plants.</title>
        <authorList>
            <person name="Yamashiro T."/>
            <person name="Shiraishi A."/>
            <person name="Nakayama K."/>
            <person name="Satake H."/>
        </authorList>
    </citation>
    <scope>NUCLEOTIDE SEQUENCE</scope>
</reference>
<dbReference type="InterPro" id="IPR050951">
    <property type="entry name" value="Retrovirus_Pol_polyprotein"/>
</dbReference>
<dbReference type="GO" id="GO:0003964">
    <property type="term" value="F:RNA-directed DNA polymerase activity"/>
    <property type="evidence" value="ECO:0007669"/>
    <property type="project" value="UniProtKB-KW"/>
</dbReference>
<evidence type="ECO:0000259" key="3">
    <source>
        <dbReference type="Pfam" id="PF17919"/>
    </source>
</evidence>
<dbReference type="PANTHER" id="PTHR37984">
    <property type="entry name" value="PROTEIN CBG26694"/>
    <property type="match status" value="1"/>
</dbReference>
<keyword evidence="1" id="KW-0511">Multifunctional enzyme</keyword>
<keyword evidence="4" id="KW-0695">RNA-directed DNA polymerase</keyword>
<dbReference type="InterPro" id="IPR043502">
    <property type="entry name" value="DNA/RNA_pol_sf"/>
</dbReference>
<dbReference type="Proteomes" id="UP001151760">
    <property type="component" value="Unassembled WGS sequence"/>
</dbReference>
<dbReference type="Pfam" id="PF00078">
    <property type="entry name" value="RVT_1"/>
    <property type="match status" value="1"/>
</dbReference>
<feature type="domain" description="Reverse transcriptase/retrotransposon-derived protein RNase H-like" evidence="3">
    <location>
        <begin position="491"/>
        <end position="540"/>
    </location>
</feature>
<keyword evidence="4" id="KW-0548">Nucleotidyltransferase</keyword>
<dbReference type="Gene3D" id="3.10.10.10">
    <property type="entry name" value="HIV Type 1 Reverse Transcriptase, subunit A, domain 1"/>
    <property type="match status" value="2"/>
</dbReference>
<dbReference type="InterPro" id="IPR041577">
    <property type="entry name" value="RT_RNaseH_2"/>
</dbReference>
<organism evidence="4 5">
    <name type="scientific">Tanacetum coccineum</name>
    <dbReference type="NCBI Taxonomy" id="301880"/>
    <lineage>
        <taxon>Eukaryota</taxon>
        <taxon>Viridiplantae</taxon>
        <taxon>Streptophyta</taxon>
        <taxon>Embryophyta</taxon>
        <taxon>Tracheophyta</taxon>
        <taxon>Spermatophyta</taxon>
        <taxon>Magnoliopsida</taxon>
        <taxon>eudicotyledons</taxon>
        <taxon>Gunneridae</taxon>
        <taxon>Pentapetalae</taxon>
        <taxon>asterids</taxon>
        <taxon>campanulids</taxon>
        <taxon>Asterales</taxon>
        <taxon>Asteraceae</taxon>
        <taxon>Asteroideae</taxon>
        <taxon>Anthemideae</taxon>
        <taxon>Anthemidinae</taxon>
        <taxon>Tanacetum</taxon>
    </lineage>
</organism>
<dbReference type="SUPFAM" id="SSF56672">
    <property type="entry name" value="DNA/RNA polymerases"/>
    <property type="match status" value="1"/>
</dbReference>
<comment type="caution">
    <text evidence="4">The sequence shown here is derived from an EMBL/GenBank/DDBJ whole genome shotgun (WGS) entry which is preliminary data.</text>
</comment>
<dbReference type="PANTHER" id="PTHR37984:SF5">
    <property type="entry name" value="PROTEIN NYNRIN-LIKE"/>
    <property type="match status" value="1"/>
</dbReference>
<name>A0ABQ5CWQ9_9ASTR</name>
<protein>
    <submittedName>
        <fullName evidence="4">Reverse transcriptase domain-containing protein</fullName>
    </submittedName>
</protein>
<dbReference type="EMBL" id="BQNB010014638">
    <property type="protein sequence ID" value="GJT30587.1"/>
    <property type="molecule type" value="Genomic_DNA"/>
</dbReference>
<keyword evidence="5" id="KW-1185">Reference proteome</keyword>
<dbReference type="Pfam" id="PF17919">
    <property type="entry name" value="RT_RNaseH_2"/>
    <property type="match status" value="1"/>
</dbReference>
<gene>
    <name evidence="4" type="ORF">Tco_0910862</name>
</gene>
<evidence type="ECO:0000259" key="2">
    <source>
        <dbReference type="Pfam" id="PF00078"/>
    </source>
</evidence>
<proteinExistence type="predicted"/>
<evidence type="ECO:0000256" key="1">
    <source>
        <dbReference type="ARBA" id="ARBA00023268"/>
    </source>
</evidence>
<dbReference type="Gene3D" id="3.30.70.270">
    <property type="match status" value="2"/>
</dbReference>
<sequence>MMNQNNELKNMMRSFIQIHSPSGSGSLPSNTIVNPRGDSKVITTRSGVSYDGPTIPPTSSSLLKEVEHELEAIKDKVKTTNVTCAEYAQEVLGFLDNSKSGNPTPKRSELFLTSDSIPPGIDDADFDPEGDILLLEKLLNNDPASPFPPKELHFEELKIIKSSIDYPPELELKDLPSHLEYAFLEGTNKLPVIIAKNLKDKEKARLLKVLKSHKRAIAWKISDIKGIDPQFCTHKILMEDDFKPAVQHQRRVNLKIHEVIKKEVIKLLDAGLIYPISDSPWKLNDATRKDHFSLPFMDQMLERLAGNEYYCFLDGFSGYFQIPIDPQDQEKTTFTCPYGTFAYRRMPFGLCNAPGTFQRCMMAIFHDMIEETMEVFMDDFSVFGDSFSSCLSHLDKMLKRCEDTNLVLNWEKCHFMVKEGIVLGHKISKSGIEVDRAKVDVIAKLPHPTSVKGVRSFLGHAGFYRRFIQDFSKIARPMTHLLEKETPFIFSKECIEAFEILKKKLTEAPILVAPDWDLPFEIMCDASDFAVGAVLGQPENLAADHLSRLENPHQGGFEKKEINETFPLETLGMISFHGDSSTPWFADIANYHAGNFVVKGMSSQQKKKFFKDVKHYF</sequence>
<dbReference type="InterPro" id="IPR000477">
    <property type="entry name" value="RT_dom"/>
</dbReference>
<dbReference type="InterPro" id="IPR043128">
    <property type="entry name" value="Rev_trsase/Diguanyl_cyclase"/>
</dbReference>
<dbReference type="CDD" id="cd01647">
    <property type="entry name" value="RT_LTR"/>
    <property type="match status" value="1"/>
</dbReference>
<accession>A0ABQ5CWQ9</accession>
<feature type="domain" description="Reverse transcriptase" evidence="2">
    <location>
        <begin position="283"/>
        <end position="427"/>
    </location>
</feature>
<reference evidence="4" key="2">
    <citation type="submission" date="2022-01" db="EMBL/GenBank/DDBJ databases">
        <authorList>
            <person name="Yamashiro T."/>
            <person name="Shiraishi A."/>
            <person name="Satake H."/>
            <person name="Nakayama K."/>
        </authorList>
    </citation>
    <scope>NUCLEOTIDE SEQUENCE</scope>
</reference>
<evidence type="ECO:0000313" key="4">
    <source>
        <dbReference type="EMBL" id="GJT30587.1"/>
    </source>
</evidence>
<evidence type="ECO:0000313" key="5">
    <source>
        <dbReference type="Proteomes" id="UP001151760"/>
    </source>
</evidence>
<keyword evidence="4" id="KW-0808">Transferase</keyword>